<evidence type="ECO:0000256" key="2">
    <source>
        <dbReference type="ARBA" id="ARBA00004170"/>
    </source>
</evidence>
<dbReference type="CDD" id="cd05936">
    <property type="entry name" value="FC-FACS_FadD_like"/>
    <property type="match status" value="1"/>
</dbReference>
<sequence>MIAERIWLNSYPPGVPAEIDADHYRSIAELFDETVAKYADRPAFHNFGRTLSYAELDRLSRDFAAFLQGLPGMGKGERVAIMSPNLLQYPVALFGILRAGMTVVNVNPLYTAKELEHQLKDSGARVIVVVENFASTLAQVWKNTLVEHVISTQVGDLLPIPKRWIVNFVVKTVKKMVPAWRIDGAIPFAEALARGAAGRFSPVSLTSADIAFLQYTGGTTGVSKGAMLTQRNMLANLEQTGVWISGSFREGSEIVIAPLPMYHIFCLTSMMSFMKWGSLCVLITNPRDLPALVRELGQWQWSAMTGVNTLFNGLLHTPGFDALDFSSLKVVVGGGAAVQKSVAERWKQVTGHAITEAYGLTEASPGVCASPLEMPWNGMIGLPFPSTDVSIRDDDFNALPPWTGDGEIGQSTGEICVRGPQVMQAYWGNATETAHVMRDGWLKTGDIGHINGQGFITITDRKKDLILVSGFNVYPNEIEGVVAAHPGVLECGAVGMPDERTGEAVKVVVVRKDPSLTREAVLAHCKTQLTGYKVPRQIEFRDVLPKSPIGKILRRELRDPPKP</sequence>
<dbReference type="Proteomes" id="UP000199169">
    <property type="component" value="Unassembled WGS sequence"/>
</dbReference>
<dbReference type="InterPro" id="IPR020845">
    <property type="entry name" value="AMP-binding_CS"/>
</dbReference>
<evidence type="ECO:0000256" key="1">
    <source>
        <dbReference type="ARBA" id="ARBA00001946"/>
    </source>
</evidence>
<keyword evidence="8" id="KW-0067">ATP-binding</keyword>
<keyword evidence="18" id="KW-1185">Reference proteome</keyword>
<dbReference type="PROSITE" id="PS00455">
    <property type="entry name" value="AMP_BINDING"/>
    <property type="match status" value="1"/>
</dbReference>
<comment type="similarity">
    <text evidence="4">Belongs to the ATP-dependent AMP-binding enzyme family.</text>
</comment>
<evidence type="ECO:0000256" key="10">
    <source>
        <dbReference type="ARBA" id="ARBA00023098"/>
    </source>
</evidence>
<evidence type="ECO:0000259" key="16">
    <source>
        <dbReference type="Pfam" id="PF13193"/>
    </source>
</evidence>
<dbReference type="Pfam" id="PF13193">
    <property type="entry name" value="AMP-binding_C"/>
    <property type="match status" value="1"/>
</dbReference>
<feature type="domain" description="AMP-binding enzyme C-terminal" evidence="16">
    <location>
        <begin position="477"/>
        <end position="551"/>
    </location>
</feature>
<organism evidence="17 18">
    <name type="scientific">Candidatus Accumulibacter aalborgensis</name>
    <dbReference type="NCBI Taxonomy" id="1860102"/>
    <lineage>
        <taxon>Bacteria</taxon>
        <taxon>Pseudomonadati</taxon>
        <taxon>Pseudomonadota</taxon>
        <taxon>Betaproteobacteria</taxon>
        <taxon>Candidatus Accumulibacter</taxon>
    </lineage>
</organism>
<dbReference type="EC" id="6.2.1.3" evidence="12"/>
<name>A0A1A8XZ02_9PROT</name>
<comment type="subcellular location">
    <subcellularLocation>
        <location evidence="2">Membrane</location>
        <topology evidence="2">Peripheral membrane protein</topology>
    </subcellularLocation>
</comment>
<evidence type="ECO:0000313" key="18">
    <source>
        <dbReference type="Proteomes" id="UP000199169"/>
    </source>
</evidence>
<dbReference type="SUPFAM" id="SSF56801">
    <property type="entry name" value="Acetyl-CoA synthetase-like"/>
    <property type="match status" value="1"/>
</dbReference>
<gene>
    <name evidence="17" type="primary">fadD</name>
    <name evidence="17" type="ORF">ACCAA_910010</name>
</gene>
<evidence type="ECO:0000256" key="13">
    <source>
        <dbReference type="ARBA" id="ARBA00039545"/>
    </source>
</evidence>
<evidence type="ECO:0000256" key="11">
    <source>
        <dbReference type="ARBA" id="ARBA00023136"/>
    </source>
</evidence>
<dbReference type="STRING" id="1860102.ACCAA_910010"/>
<keyword evidence="10" id="KW-0443">Lipid metabolism</keyword>
<dbReference type="EMBL" id="FLQX01000173">
    <property type="protein sequence ID" value="SBT10184.1"/>
    <property type="molecule type" value="Genomic_DNA"/>
</dbReference>
<dbReference type="FunFam" id="3.40.50.12780:FF:000003">
    <property type="entry name" value="Long-chain-fatty-acid--CoA ligase FadD"/>
    <property type="match status" value="1"/>
</dbReference>
<comment type="pathway">
    <text evidence="3">Lipid metabolism; fatty acid beta-oxidation.</text>
</comment>
<evidence type="ECO:0000256" key="6">
    <source>
        <dbReference type="ARBA" id="ARBA00022741"/>
    </source>
</evidence>
<evidence type="ECO:0000256" key="9">
    <source>
        <dbReference type="ARBA" id="ARBA00022842"/>
    </source>
</evidence>
<dbReference type="InterPro" id="IPR042099">
    <property type="entry name" value="ANL_N_sf"/>
</dbReference>
<dbReference type="Gene3D" id="3.30.300.30">
    <property type="match status" value="1"/>
</dbReference>
<evidence type="ECO:0000256" key="3">
    <source>
        <dbReference type="ARBA" id="ARBA00005005"/>
    </source>
</evidence>
<proteinExistence type="inferred from homology"/>
<keyword evidence="5 17" id="KW-0436">Ligase</keyword>
<dbReference type="InterPro" id="IPR045851">
    <property type="entry name" value="AMP-bd_C_sf"/>
</dbReference>
<keyword evidence="7" id="KW-0276">Fatty acid metabolism</keyword>
<dbReference type="InterPro" id="IPR050237">
    <property type="entry name" value="ATP-dep_AMP-bd_enzyme"/>
</dbReference>
<dbReference type="FunFam" id="3.30.300.30:FF:000006">
    <property type="entry name" value="Long-chain-fatty-acid--CoA ligase FadD"/>
    <property type="match status" value="1"/>
</dbReference>
<reference evidence="18" key="1">
    <citation type="submission" date="2016-06" db="EMBL/GenBank/DDBJ databases">
        <authorList>
            <person name="McIlroy S.J."/>
            <person name="Karst S.M."/>
            <person name="Albertsen M."/>
        </authorList>
    </citation>
    <scope>NUCLEOTIDE SEQUENCE [LARGE SCALE GENOMIC DNA]</scope>
</reference>
<dbReference type="AlphaFoldDB" id="A0A1A8XZ02"/>
<evidence type="ECO:0000259" key="15">
    <source>
        <dbReference type="Pfam" id="PF00501"/>
    </source>
</evidence>
<keyword evidence="6" id="KW-0547">Nucleotide-binding</keyword>
<evidence type="ECO:0000313" key="17">
    <source>
        <dbReference type="EMBL" id="SBT10184.1"/>
    </source>
</evidence>
<dbReference type="GO" id="GO:0016020">
    <property type="term" value="C:membrane"/>
    <property type="evidence" value="ECO:0007669"/>
    <property type="project" value="UniProtKB-SubCell"/>
</dbReference>
<evidence type="ECO:0000256" key="12">
    <source>
        <dbReference type="ARBA" id="ARBA00026121"/>
    </source>
</evidence>
<protein>
    <recommendedName>
        <fullName evidence="13">Long-chain-fatty-acid--CoA ligase</fullName>
        <ecNumber evidence="12">6.2.1.3</ecNumber>
    </recommendedName>
    <alternativeName>
        <fullName evidence="14">Long-chain acyl-CoA synthetase</fullName>
    </alternativeName>
</protein>
<dbReference type="GO" id="GO:0004467">
    <property type="term" value="F:long-chain fatty acid-CoA ligase activity"/>
    <property type="evidence" value="ECO:0007669"/>
    <property type="project" value="UniProtKB-EC"/>
</dbReference>
<evidence type="ECO:0000256" key="4">
    <source>
        <dbReference type="ARBA" id="ARBA00006432"/>
    </source>
</evidence>
<dbReference type="RefSeq" id="WP_186409252.1">
    <property type="nucleotide sequence ID" value="NZ_FLQX01000173.1"/>
</dbReference>
<evidence type="ECO:0000256" key="5">
    <source>
        <dbReference type="ARBA" id="ARBA00022598"/>
    </source>
</evidence>
<dbReference type="PANTHER" id="PTHR43767:SF8">
    <property type="entry name" value="LONG-CHAIN-FATTY-ACID--COA LIGASE"/>
    <property type="match status" value="1"/>
</dbReference>
<dbReference type="Gene3D" id="3.40.50.12780">
    <property type="entry name" value="N-terminal domain of ligase-like"/>
    <property type="match status" value="1"/>
</dbReference>
<evidence type="ECO:0000256" key="14">
    <source>
        <dbReference type="ARBA" id="ARBA00042773"/>
    </source>
</evidence>
<dbReference type="InterPro" id="IPR000873">
    <property type="entry name" value="AMP-dep_synth/lig_dom"/>
</dbReference>
<evidence type="ECO:0000256" key="7">
    <source>
        <dbReference type="ARBA" id="ARBA00022832"/>
    </source>
</evidence>
<dbReference type="GO" id="GO:0005524">
    <property type="term" value="F:ATP binding"/>
    <property type="evidence" value="ECO:0007669"/>
    <property type="project" value="UniProtKB-KW"/>
</dbReference>
<comment type="cofactor">
    <cofactor evidence="1">
        <name>Mg(2+)</name>
        <dbReference type="ChEBI" id="CHEBI:18420"/>
    </cofactor>
</comment>
<dbReference type="Pfam" id="PF00501">
    <property type="entry name" value="AMP-binding"/>
    <property type="match status" value="1"/>
</dbReference>
<feature type="domain" description="AMP-dependent synthetase/ligase" evidence="15">
    <location>
        <begin position="31"/>
        <end position="427"/>
    </location>
</feature>
<keyword evidence="11" id="KW-0472">Membrane</keyword>
<dbReference type="PANTHER" id="PTHR43767">
    <property type="entry name" value="LONG-CHAIN-FATTY-ACID--COA LIGASE"/>
    <property type="match status" value="1"/>
</dbReference>
<dbReference type="InterPro" id="IPR025110">
    <property type="entry name" value="AMP-bd_C"/>
</dbReference>
<evidence type="ECO:0000256" key="8">
    <source>
        <dbReference type="ARBA" id="ARBA00022840"/>
    </source>
</evidence>
<keyword evidence="9" id="KW-0460">Magnesium</keyword>
<accession>A0A1A8XZ02</accession>